<keyword evidence="4" id="KW-1185">Reference proteome</keyword>
<dbReference type="InterPro" id="IPR006674">
    <property type="entry name" value="HD_domain"/>
</dbReference>
<reference evidence="3 4" key="1">
    <citation type="submission" date="2017-11" db="EMBL/GenBank/DDBJ databases">
        <title>Genomic Encyclopedia of Archaeal and Bacterial Type Strains, Phase II (KMG-II): From Individual Species to Whole Genera.</title>
        <authorList>
            <person name="Goeker M."/>
        </authorList>
    </citation>
    <scope>NUCLEOTIDE SEQUENCE [LARGE SCALE GENOMIC DNA]</scope>
    <source>
        <strain evidence="3 4">DSM 28175</strain>
    </source>
</reference>
<gene>
    <name evidence="3" type="ORF">CLV57_2486</name>
</gene>
<dbReference type="InterPro" id="IPR050135">
    <property type="entry name" value="dGTPase-like"/>
</dbReference>
<dbReference type="AlphaFoldDB" id="A0A2H9VM00"/>
<sequence>MEKQKMTWSNCFSARRYGMDDNEKGTRTEYERDWDRIIFSSPFRRLQNKTQVFPLPEEVFVHNRLTHSLEVASVGRSLGKIVGKHLSELPDIEALTEPRNFYRNHLKNVIAAACLAHDLGNPAFGHSGEEAISKYFRKRDTERVEDKEFKDKFDPCEWNDLVNFEGNANAIRILTQQQNGRVKGGFRLTYSTLGAIIKYPCESLASEGSKGAKHRKKYGYFKCDESVFMDIANELNMHPDDFTDQVVFKRHPFVYLVEAADDICYNIIDLEDSHRLGILNYDDVKSHLLAIVAKSPNDEIEFVVKQVDELESDKNEAIAYLRAKSINTLTLKCADVFIKNEEQILAGQYHNTLIEDIPELASELKAIVSLSYKKIYNYKEVVKLELAGFRIMSGLVEDFVTAALIPKEQRQKEHNKVLELLPSQFKFDESDSDYLKVIKMIDFISGMTDLFALKLYRTLRGIEI</sequence>
<dbReference type="NCBIfam" id="TIGR01353">
    <property type="entry name" value="dGTP_triPase"/>
    <property type="match status" value="1"/>
</dbReference>
<dbReference type="EMBL" id="PGFJ01000002">
    <property type="protein sequence ID" value="PJJ79354.1"/>
    <property type="molecule type" value="Genomic_DNA"/>
</dbReference>
<proteinExistence type="predicted"/>
<name>A0A2H9VM00_9SPHI</name>
<dbReference type="PANTHER" id="PTHR11373">
    <property type="entry name" value="DEOXYNUCLEOSIDE TRIPHOSPHATE TRIPHOSPHOHYDROLASE"/>
    <property type="match status" value="1"/>
</dbReference>
<evidence type="ECO:0000313" key="3">
    <source>
        <dbReference type="EMBL" id="PJJ79354.1"/>
    </source>
</evidence>
<dbReference type="SMART" id="SM00471">
    <property type="entry name" value="HDc"/>
    <property type="match status" value="1"/>
</dbReference>
<organism evidence="3 4">
    <name type="scientific">Mucilaginibacter auburnensis</name>
    <dbReference type="NCBI Taxonomy" id="1457233"/>
    <lineage>
        <taxon>Bacteria</taxon>
        <taxon>Pseudomonadati</taxon>
        <taxon>Bacteroidota</taxon>
        <taxon>Sphingobacteriia</taxon>
        <taxon>Sphingobacteriales</taxon>
        <taxon>Sphingobacteriaceae</taxon>
        <taxon>Mucilaginibacter</taxon>
    </lineage>
</organism>
<dbReference type="Gene3D" id="1.10.3210.10">
    <property type="entry name" value="Hypothetical protein af1432"/>
    <property type="match status" value="1"/>
</dbReference>
<dbReference type="CDD" id="cd00077">
    <property type="entry name" value="HDc"/>
    <property type="match status" value="1"/>
</dbReference>
<evidence type="ECO:0000313" key="4">
    <source>
        <dbReference type="Proteomes" id="UP000242687"/>
    </source>
</evidence>
<dbReference type="GO" id="GO:0006203">
    <property type="term" value="P:dGTP catabolic process"/>
    <property type="evidence" value="ECO:0007669"/>
    <property type="project" value="TreeGrafter"/>
</dbReference>
<dbReference type="InterPro" id="IPR003607">
    <property type="entry name" value="HD/PDEase_dom"/>
</dbReference>
<dbReference type="InterPro" id="IPR023293">
    <property type="entry name" value="dGTP_triP_hydro_central_sf"/>
</dbReference>
<feature type="domain" description="HD/PDEase" evidence="2">
    <location>
        <begin position="60"/>
        <end position="275"/>
    </location>
</feature>
<keyword evidence="1" id="KW-0378">Hydrolase</keyword>
<dbReference type="InterPro" id="IPR006261">
    <property type="entry name" value="dGTPase"/>
</dbReference>
<dbReference type="Proteomes" id="UP000242687">
    <property type="component" value="Unassembled WGS sequence"/>
</dbReference>
<protein>
    <submittedName>
        <fullName evidence="3">dGTPase</fullName>
    </submittedName>
</protein>
<accession>A0A2H9VM00</accession>
<dbReference type="InterPro" id="IPR026875">
    <property type="entry name" value="PHydrolase_assoc_dom"/>
</dbReference>
<evidence type="ECO:0000259" key="2">
    <source>
        <dbReference type="SMART" id="SM00471"/>
    </source>
</evidence>
<comment type="caution">
    <text evidence="3">The sequence shown here is derived from an EMBL/GenBank/DDBJ whole genome shotgun (WGS) entry which is preliminary data.</text>
</comment>
<dbReference type="PANTHER" id="PTHR11373:SF32">
    <property type="entry name" value="DEOXYGUANOSINETRIPHOSPHATE TRIPHOSPHOHYDROLASE"/>
    <property type="match status" value="1"/>
</dbReference>
<dbReference type="Pfam" id="PF13286">
    <property type="entry name" value="HD_assoc"/>
    <property type="match status" value="1"/>
</dbReference>
<dbReference type="GO" id="GO:0008832">
    <property type="term" value="F:dGTPase activity"/>
    <property type="evidence" value="ECO:0007669"/>
    <property type="project" value="TreeGrafter"/>
</dbReference>
<dbReference type="Gene3D" id="1.10.3550.10">
    <property type="entry name" value="eoxyguanosinetriphosphate triphosphohydrolase domain-like"/>
    <property type="match status" value="1"/>
</dbReference>
<evidence type="ECO:0000256" key="1">
    <source>
        <dbReference type="ARBA" id="ARBA00022801"/>
    </source>
</evidence>
<dbReference type="Gene3D" id="1.10.3410.10">
    <property type="entry name" value="putative deoxyguanosinetriphosphate triphosphohydrolase like domain"/>
    <property type="match status" value="1"/>
</dbReference>
<dbReference type="InterPro" id="IPR027432">
    <property type="entry name" value="dGTP_triphosphohydrolase_C"/>
</dbReference>
<dbReference type="Pfam" id="PF01966">
    <property type="entry name" value="HD"/>
    <property type="match status" value="1"/>
</dbReference>
<dbReference type="SUPFAM" id="SSF109604">
    <property type="entry name" value="HD-domain/PDEase-like"/>
    <property type="match status" value="1"/>
</dbReference>